<gene>
    <name evidence="1" type="ORF">BJ878DRAFT_481568</name>
</gene>
<dbReference type="Proteomes" id="UP000887226">
    <property type="component" value="Unassembled WGS sequence"/>
</dbReference>
<proteinExistence type="predicted"/>
<dbReference type="EMBL" id="MU254021">
    <property type="protein sequence ID" value="KAG9242929.1"/>
    <property type="molecule type" value="Genomic_DNA"/>
</dbReference>
<organism evidence="1 2">
    <name type="scientific">Calycina marina</name>
    <dbReference type="NCBI Taxonomy" id="1763456"/>
    <lineage>
        <taxon>Eukaryota</taxon>
        <taxon>Fungi</taxon>
        <taxon>Dikarya</taxon>
        <taxon>Ascomycota</taxon>
        <taxon>Pezizomycotina</taxon>
        <taxon>Leotiomycetes</taxon>
        <taxon>Helotiales</taxon>
        <taxon>Pezizellaceae</taxon>
        <taxon>Calycina</taxon>
    </lineage>
</organism>
<sequence length="173" mass="19307">MGIHRALNFKGILYEPVKLSFPGMKPKCEELLDMAAPCADDTVPIIEFLGVNYKALNDLPAILNLFNARFTQNDGFRDLPGVGRSCAAECDRNDITELKGGEEAKVLEGLGSNREPLKQHMASEDDTEEPTYIDFRDAGMVKRIETSSAEKYKVLMDLYGDDIITELMQNVDK</sequence>
<name>A0A9P7YZN7_9HELO</name>
<evidence type="ECO:0000313" key="1">
    <source>
        <dbReference type="EMBL" id="KAG9242929.1"/>
    </source>
</evidence>
<dbReference type="AlphaFoldDB" id="A0A9P7YZN7"/>
<protein>
    <submittedName>
        <fullName evidence="1">Uncharacterized protein</fullName>
    </submittedName>
</protein>
<evidence type="ECO:0000313" key="2">
    <source>
        <dbReference type="Proteomes" id="UP000887226"/>
    </source>
</evidence>
<reference evidence="1" key="1">
    <citation type="journal article" date="2021" name="IMA Fungus">
        <title>Genomic characterization of three marine fungi, including Emericellopsis atlantica sp. nov. with signatures of a generalist lifestyle and marine biomass degradation.</title>
        <authorList>
            <person name="Hagestad O.C."/>
            <person name="Hou L."/>
            <person name="Andersen J.H."/>
            <person name="Hansen E.H."/>
            <person name="Altermark B."/>
            <person name="Li C."/>
            <person name="Kuhnert E."/>
            <person name="Cox R.J."/>
            <person name="Crous P.W."/>
            <person name="Spatafora J.W."/>
            <person name="Lail K."/>
            <person name="Amirebrahimi M."/>
            <person name="Lipzen A."/>
            <person name="Pangilinan J."/>
            <person name="Andreopoulos W."/>
            <person name="Hayes R.D."/>
            <person name="Ng V."/>
            <person name="Grigoriev I.V."/>
            <person name="Jackson S.A."/>
            <person name="Sutton T.D.S."/>
            <person name="Dobson A.D.W."/>
            <person name="Rama T."/>
        </authorList>
    </citation>
    <scope>NUCLEOTIDE SEQUENCE</scope>
    <source>
        <strain evidence="1">TRa3180A</strain>
    </source>
</reference>
<comment type="caution">
    <text evidence="1">The sequence shown here is derived from an EMBL/GenBank/DDBJ whole genome shotgun (WGS) entry which is preliminary data.</text>
</comment>
<keyword evidence="2" id="KW-1185">Reference proteome</keyword>
<accession>A0A9P7YZN7</accession>
<dbReference type="OrthoDB" id="4951845at2759"/>